<evidence type="ECO:0000313" key="1">
    <source>
        <dbReference type="EnsemblMetazoa" id="OVOC12284.1"/>
    </source>
</evidence>
<organism evidence="1 2">
    <name type="scientific">Onchocerca volvulus</name>
    <dbReference type="NCBI Taxonomy" id="6282"/>
    <lineage>
        <taxon>Eukaryota</taxon>
        <taxon>Metazoa</taxon>
        <taxon>Ecdysozoa</taxon>
        <taxon>Nematoda</taxon>
        <taxon>Chromadorea</taxon>
        <taxon>Rhabditida</taxon>
        <taxon>Spirurina</taxon>
        <taxon>Spiruromorpha</taxon>
        <taxon>Filarioidea</taxon>
        <taxon>Onchocercidae</taxon>
        <taxon>Onchocerca</taxon>
    </lineage>
</organism>
<dbReference type="EMBL" id="CMVM020000419">
    <property type="status" value="NOT_ANNOTATED_CDS"/>
    <property type="molecule type" value="Genomic_DNA"/>
</dbReference>
<name>A0A8R1XQH5_ONCVO</name>
<dbReference type="Proteomes" id="UP000024404">
    <property type="component" value="Unassembled WGS sequence"/>
</dbReference>
<reference evidence="1" key="2">
    <citation type="submission" date="2022-06" db="UniProtKB">
        <authorList>
            <consortium name="EnsemblMetazoa"/>
        </authorList>
    </citation>
    <scope>IDENTIFICATION</scope>
</reference>
<keyword evidence="2" id="KW-1185">Reference proteome</keyword>
<reference evidence="2" key="1">
    <citation type="submission" date="2013-10" db="EMBL/GenBank/DDBJ databases">
        <title>Genome sequencing of Onchocerca volvulus.</title>
        <authorList>
            <person name="Cotton J."/>
            <person name="Tsai J."/>
            <person name="Stanley E."/>
            <person name="Tracey A."/>
            <person name="Holroyd N."/>
            <person name="Lustigman S."/>
            <person name="Berriman M."/>
        </authorList>
    </citation>
    <scope>NUCLEOTIDE SEQUENCE</scope>
</reference>
<dbReference type="AlphaFoldDB" id="A0A8R1XQH5"/>
<sequence length="177" mass="20420">MNPIGYVAHNNSRPQKKLAKANDFRYIFQKINKHSAHNNGERYTVLHERNQLFALLPMISQISTKANDFRYVIQKITYIEHIFACDTSDKYASKPGCQVYSLGNEPRTWKTLTLSHHPEALRPYLLIQLHRCAIQTTILRSFPIKSSTFSTDPSFKSSCCDDYVLISSELLIPLTKR</sequence>
<protein>
    <submittedName>
        <fullName evidence="1">Uncharacterized protein</fullName>
    </submittedName>
</protein>
<dbReference type="EnsemblMetazoa" id="OVOC12284.1">
    <property type="protein sequence ID" value="OVOC12284.1"/>
    <property type="gene ID" value="WBGene00249093"/>
</dbReference>
<evidence type="ECO:0000313" key="2">
    <source>
        <dbReference type="Proteomes" id="UP000024404"/>
    </source>
</evidence>
<accession>A0A8R1XQH5</accession>
<proteinExistence type="predicted"/>